<dbReference type="PRINTS" id="PR00862">
    <property type="entry name" value="PROLIGOPTASE"/>
</dbReference>
<evidence type="ECO:0000313" key="5">
    <source>
        <dbReference type="Proteomes" id="UP000008957"/>
    </source>
</evidence>
<dbReference type="Gene3D" id="3.40.50.1820">
    <property type="entry name" value="alpha/beta hydrolase"/>
    <property type="match status" value="1"/>
</dbReference>
<dbReference type="EMBL" id="FP929056">
    <property type="protein sequence ID" value="CBL27716.1"/>
    <property type="molecule type" value="Genomic_DNA"/>
</dbReference>
<evidence type="ECO:0000259" key="3">
    <source>
        <dbReference type="Pfam" id="PF00326"/>
    </source>
</evidence>
<dbReference type="AlphaFoldDB" id="A0AB94IVD0"/>
<keyword evidence="4" id="KW-0645">Protease</keyword>
<dbReference type="PANTHER" id="PTHR42776:SF27">
    <property type="entry name" value="DIPEPTIDYL PEPTIDASE FAMILY MEMBER 6"/>
    <property type="match status" value="1"/>
</dbReference>
<dbReference type="SUPFAM" id="SSF53474">
    <property type="entry name" value="alpha/beta-Hydrolases"/>
    <property type="match status" value="1"/>
</dbReference>
<reference evidence="4 5" key="2">
    <citation type="submission" date="2010-03" db="EMBL/GenBank/DDBJ databases">
        <authorList>
            <person name="Pajon A."/>
        </authorList>
    </citation>
    <scope>NUCLEOTIDE SEQUENCE [LARGE SCALE GENOMIC DNA]</scope>
    <source>
        <strain evidence="4 5">SGP1</strain>
    </source>
</reference>
<organism evidence="4 5">
    <name type="scientific">Fretibacterium fastidiosum</name>
    <dbReference type="NCBI Taxonomy" id="651822"/>
    <lineage>
        <taxon>Bacteria</taxon>
        <taxon>Thermotogati</taxon>
        <taxon>Synergistota</taxon>
        <taxon>Synergistia</taxon>
        <taxon>Synergistales</taxon>
        <taxon>Aminobacteriaceae</taxon>
        <taxon>Fretibacterium</taxon>
    </lineage>
</organism>
<dbReference type="GO" id="GO:0004252">
    <property type="term" value="F:serine-type endopeptidase activity"/>
    <property type="evidence" value="ECO:0007669"/>
    <property type="project" value="InterPro"/>
</dbReference>
<dbReference type="InterPro" id="IPR029058">
    <property type="entry name" value="AB_hydrolase_fold"/>
</dbReference>
<evidence type="ECO:0000256" key="1">
    <source>
        <dbReference type="ARBA" id="ARBA00022801"/>
    </source>
</evidence>
<dbReference type="KEGG" id="sbr:SY1_01710"/>
<dbReference type="RefSeq" id="WP_015555863.1">
    <property type="nucleotide sequence ID" value="NC_021038.1"/>
</dbReference>
<feature type="chain" id="PRO_5044498450" evidence="2">
    <location>
        <begin position="26"/>
        <end position="636"/>
    </location>
</feature>
<accession>A0AB94IVD0</accession>
<name>A0AB94IVD0_9BACT</name>
<dbReference type="GO" id="GO:0006508">
    <property type="term" value="P:proteolysis"/>
    <property type="evidence" value="ECO:0007669"/>
    <property type="project" value="InterPro"/>
</dbReference>
<feature type="domain" description="Peptidase S9 prolyl oligopeptidase catalytic" evidence="3">
    <location>
        <begin position="422"/>
        <end position="634"/>
    </location>
</feature>
<dbReference type="InterPro" id="IPR002470">
    <property type="entry name" value="Peptidase_S9A"/>
</dbReference>
<dbReference type="InterPro" id="IPR001375">
    <property type="entry name" value="Peptidase_S9_cat"/>
</dbReference>
<feature type="signal peptide" evidence="2">
    <location>
        <begin position="1"/>
        <end position="25"/>
    </location>
</feature>
<keyword evidence="1" id="KW-0378">Hydrolase</keyword>
<sequence>MNVKYLGDLLTLGAALGLLLPFAGAAEAGTKPAPLLPMEDFFRNPESAAYAISPDGRRLAYAKPWKSRMNVFVRDLDSEEERRVTSAEERDVGGFFWKGNDRIVYVQDRGGDENFHVYITNLEGTASRDLTPFEKVRAGVLDDLEDDPRHMLISMNRRDPEVFDVYRCDLDSGELTKLAENPGSVVGWMTDHEGRLRVAIETDGVNTNLLYRTSEDQEFRKLLTTSFKDSFDPILFSYDNRLLYVASNLSRDKEAIYTFDPEANKLLDLVYENDEVDVGGLMHSKKRKIVTGVHYTTDKTRYHYFDEESRKLRTALEAFFPDHEVSVTDMDDEEQRCIVRVWGDRTRGAYYFYDRTNNALKKLADVSPWLKEEDMSPMTPITYRSRDGLTIHGYLTIPTGAVSRDLPLVVIPHGGPSAREYWGFDAEAQFLANRGAAVLQVNFRGSTGYGKKFWTAGFKQWGRAMQDDVTDGVKWAVDQGIADPKRLAIYGGSYGGYAALAGATFTPDLYACAVSYVGPSNLFTLLASIPPYWEPLREMEYEEIGDPSKDKALLEEVSPLFHADRIHIPLMVAQGANDPRVNKAESDQIVEAVRKNGRDVLYMVKENEGHGFHNEENRFDFYRAMEDFFRKHLGLR</sequence>
<dbReference type="Proteomes" id="UP000008957">
    <property type="component" value="Chromosome"/>
</dbReference>
<dbReference type="Gene3D" id="2.120.10.30">
    <property type="entry name" value="TolB, C-terminal domain"/>
    <property type="match status" value="1"/>
</dbReference>
<reference evidence="5" key="1">
    <citation type="submission" date="2010-03" db="EMBL/GenBank/DDBJ databases">
        <title>The genome sequence of Synergistetes sp. SGP1.</title>
        <authorList>
            <consortium name="metaHIT consortium -- http://www.metahit.eu/"/>
            <person name="Pajon A."/>
            <person name="Turner K."/>
            <person name="Parkhill J."/>
            <person name="Wade W."/>
            <person name="Vartoukian S."/>
        </authorList>
    </citation>
    <scope>NUCLEOTIDE SEQUENCE [LARGE SCALE GENOMIC DNA]</scope>
    <source>
        <strain evidence="5">SGP1</strain>
    </source>
</reference>
<gene>
    <name evidence="4" type="ORF">SY1_01710</name>
</gene>
<dbReference type="SUPFAM" id="SSF82171">
    <property type="entry name" value="DPP6 N-terminal domain-like"/>
    <property type="match status" value="1"/>
</dbReference>
<dbReference type="Pfam" id="PF00326">
    <property type="entry name" value="Peptidase_S9"/>
    <property type="match status" value="1"/>
</dbReference>
<dbReference type="GO" id="GO:0004177">
    <property type="term" value="F:aminopeptidase activity"/>
    <property type="evidence" value="ECO:0007669"/>
    <property type="project" value="UniProtKB-KW"/>
</dbReference>
<proteinExistence type="predicted"/>
<evidence type="ECO:0000313" key="4">
    <source>
        <dbReference type="EMBL" id="CBL27716.1"/>
    </source>
</evidence>
<dbReference type="PANTHER" id="PTHR42776">
    <property type="entry name" value="SERINE PEPTIDASE S9 FAMILY MEMBER"/>
    <property type="match status" value="1"/>
</dbReference>
<keyword evidence="2" id="KW-0732">Signal</keyword>
<evidence type="ECO:0000256" key="2">
    <source>
        <dbReference type="SAM" id="SignalP"/>
    </source>
</evidence>
<keyword evidence="5" id="KW-1185">Reference proteome</keyword>
<protein>
    <submittedName>
        <fullName evidence="4">Dipeptidyl aminopeptidases/acylaminoacyl-peptidases</fullName>
    </submittedName>
</protein>
<dbReference type="InterPro" id="IPR011042">
    <property type="entry name" value="6-blade_b-propeller_TolB-like"/>
</dbReference>
<keyword evidence="4" id="KW-0031">Aminopeptidase</keyword>